<dbReference type="Proteomes" id="UP000695000">
    <property type="component" value="Unplaced"/>
</dbReference>
<dbReference type="InterPro" id="IPR055432">
    <property type="entry name" value="STING_LBD"/>
</dbReference>
<keyword evidence="4 5" id="KW-0472">Membrane</keyword>
<dbReference type="InterPro" id="IPR038623">
    <property type="entry name" value="STING_C_sf"/>
</dbReference>
<accession>A0ABM1M337</accession>
<feature type="domain" description="STING transmembrane" evidence="7">
    <location>
        <begin position="66"/>
        <end position="165"/>
    </location>
</feature>
<comment type="subcellular location">
    <subcellularLocation>
        <location evidence="1">Membrane</location>
        <topology evidence="1">Multi-pass membrane protein</topology>
    </subcellularLocation>
</comment>
<feature type="transmembrane region" description="Helical" evidence="5">
    <location>
        <begin position="67"/>
        <end position="84"/>
    </location>
</feature>
<evidence type="ECO:0000259" key="6">
    <source>
        <dbReference type="Pfam" id="PF15009"/>
    </source>
</evidence>
<keyword evidence="2 5" id="KW-0812">Transmembrane</keyword>
<name>A0ABM1M337_NICVS</name>
<gene>
    <name evidence="9" type="primary">LOC108557104</name>
</gene>
<dbReference type="InterPro" id="IPR055434">
    <property type="entry name" value="STING_TM"/>
</dbReference>
<proteinExistence type="predicted"/>
<organism evidence="8 9">
    <name type="scientific">Nicrophorus vespilloides</name>
    <name type="common">Boreal carrion beetle</name>
    <dbReference type="NCBI Taxonomy" id="110193"/>
    <lineage>
        <taxon>Eukaryota</taxon>
        <taxon>Metazoa</taxon>
        <taxon>Ecdysozoa</taxon>
        <taxon>Arthropoda</taxon>
        <taxon>Hexapoda</taxon>
        <taxon>Insecta</taxon>
        <taxon>Pterygota</taxon>
        <taxon>Neoptera</taxon>
        <taxon>Endopterygota</taxon>
        <taxon>Coleoptera</taxon>
        <taxon>Polyphaga</taxon>
        <taxon>Staphyliniformia</taxon>
        <taxon>Silphidae</taxon>
        <taxon>Nicrophorinae</taxon>
        <taxon>Nicrophorus</taxon>
    </lineage>
</organism>
<reference evidence="9" key="1">
    <citation type="submission" date="2025-08" db="UniProtKB">
        <authorList>
            <consortium name="RefSeq"/>
        </authorList>
    </citation>
    <scope>IDENTIFICATION</scope>
    <source>
        <tissue evidence="9">Whole Larva</tissue>
    </source>
</reference>
<dbReference type="PANTHER" id="PTHR34339">
    <property type="entry name" value="STIMULATOR OF INTERFERON GENES PROTEIN"/>
    <property type="match status" value="1"/>
</dbReference>
<dbReference type="Pfam" id="PF23417">
    <property type="entry name" value="STING_TM"/>
    <property type="match status" value="1"/>
</dbReference>
<keyword evidence="8" id="KW-1185">Reference proteome</keyword>
<dbReference type="RefSeq" id="XP_017768987.1">
    <property type="nucleotide sequence ID" value="XM_017913498.1"/>
</dbReference>
<keyword evidence="3 5" id="KW-1133">Transmembrane helix</keyword>
<sequence>MDQIEYVRTNSKNRRVFPKSIPPERQNEARSYQHLIAIVFLLLAFVLYPSAGFILYVNYIYVRAVKYFSLFLLVLFAIAFVKRLTHFAEEYKYLHCRYNDSLHLLINDVFTILPRQISIFFAASSVFLLAYNWETGHENLPMLLILAAVYLLKDILKLDDYPLRYSLRISDMMGLDYGSGIAHSFYHGYLKINLAPEDGLKDKMMIYEAEENVNFHQHKLYVLVPLSLYCPPTLESVSSRIEKAKTLDPITKNRAGVINRVYKNAVYKINYTSGNQQEKLYICAEYATPLKTLDEVTNKTGLHSEYYKKHKSELINQFYETLTSLIAEDPDMANTCEVIYYKDKKANGDLIDVGDLILKKLILDNRRMLQS</sequence>
<feature type="domain" description="STING ligand-binding" evidence="6">
    <location>
        <begin position="176"/>
        <end position="361"/>
    </location>
</feature>
<dbReference type="PANTHER" id="PTHR34339:SF1">
    <property type="entry name" value="STIMULATOR OF INTERFERON GENES PROTEIN"/>
    <property type="match status" value="1"/>
</dbReference>
<feature type="transmembrane region" description="Helical" evidence="5">
    <location>
        <begin position="35"/>
        <end position="61"/>
    </location>
</feature>
<evidence type="ECO:0000256" key="4">
    <source>
        <dbReference type="ARBA" id="ARBA00023136"/>
    </source>
</evidence>
<dbReference type="GeneID" id="108557104"/>
<dbReference type="Gene3D" id="3.40.50.12100">
    <property type="entry name" value="Stimulator of interferon genes protein"/>
    <property type="match status" value="1"/>
</dbReference>
<evidence type="ECO:0000313" key="9">
    <source>
        <dbReference type="RefSeq" id="XP_017768987.1"/>
    </source>
</evidence>
<evidence type="ECO:0000256" key="5">
    <source>
        <dbReference type="SAM" id="Phobius"/>
    </source>
</evidence>
<evidence type="ECO:0000256" key="1">
    <source>
        <dbReference type="ARBA" id="ARBA00004141"/>
    </source>
</evidence>
<evidence type="ECO:0000259" key="7">
    <source>
        <dbReference type="Pfam" id="PF23417"/>
    </source>
</evidence>
<evidence type="ECO:0000256" key="3">
    <source>
        <dbReference type="ARBA" id="ARBA00022989"/>
    </source>
</evidence>
<evidence type="ECO:0000256" key="2">
    <source>
        <dbReference type="ARBA" id="ARBA00022692"/>
    </source>
</evidence>
<protein>
    <submittedName>
        <fullName evidence="9">Stimulator of interferon genes protein isoform X1</fullName>
    </submittedName>
</protein>
<dbReference type="InterPro" id="IPR029158">
    <property type="entry name" value="STING"/>
</dbReference>
<evidence type="ECO:0000313" key="8">
    <source>
        <dbReference type="Proteomes" id="UP000695000"/>
    </source>
</evidence>
<dbReference type="Pfam" id="PF15009">
    <property type="entry name" value="STING_LBD"/>
    <property type="match status" value="1"/>
</dbReference>